<dbReference type="Proteomes" id="UP000322887">
    <property type="component" value="Chromosome"/>
</dbReference>
<organism evidence="1 2">
    <name type="scientific">Gimesia maris</name>
    <dbReference type="NCBI Taxonomy" id="122"/>
    <lineage>
        <taxon>Bacteria</taxon>
        <taxon>Pseudomonadati</taxon>
        <taxon>Planctomycetota</taxon>
        <taxon>Planctomycetia</taxon>
        <taxon>Planctomycetales</taxon>
        <taxon>Planctomycetaceae</taxon>
        <taxon>Gimesia</taxon>
    </lineage>
</organism>
<dbReference type="EMBL" id="CP042910">
    <property type="protein sequence ID" value="QEG17522.1"/>
    <property type="molecule type" value="Genomic_DNA"/>
</dbReference>
<evidence type="ECO:0000313" key="1">
    <source>
        <dbReference type="EMBL" id="QEG17522.1"/>
    </source>
</evidence>
<accession>A0ABX5YPG1</accession>
<sequence length="529" mass="59850">MAPFTGLKLYCGILILGILFVPETKTLYAQAAAAETSVDTNTHISLNPYRTRIEIACDPESRLDEFERQQLHQKLSQIIERSVGEKWQLNESGVPLQDVNTGIFENRWLPLCTSIGLSRLQPEQILARYPSQPFEKLFLITIEPAGIGYRVSGREFDYYSQRLSPLSEKITYEKLFLAETTFDLLRDLFSSVVSIETVEGELVTVSEQASQFPTPDPEVATVKNNSFFLPFFRYLNRDREVKNIQIVPWTYLQIEKVDRKHATCSVTSGLRGILAGSRRRVETLALHVQPRFQATELSLIPRGTSTQTYAGMKVQLSPLNPQEVRQLQIAAKKESEETRKPLKEPDYVTAEFLTNRSGSIAIDADPEQPLIWLYIRSGKALVANVPYLPGIDSQISLQIPDDRIRLGVEGELAVLNGELIEAVAELSMKMSRIRRWAKSEDWDKVNTGIRQLESELSPRKNFLDKLNAIRISAVEAAQAQNNRTAQARIASLCRETGDRIDRFLSPTGIIDLKTEIQDLKQLSGNNRNR</sequence>
<protein>
    <submittedName>
        <fullName evidence="1">Uncharacterized protein</fullName>
    </submittedName>
</protein>
<reference evidence="1 2" key="1">
    <citation type="submission" date="2019-08" db="EMBL/GenBank/DDBJ databases">
        <title>Deep-cultivation of Planctomycetes and their phenomic and genomic characterization uncovers novel biology.</title>
        <authorList>
            <person name="Wiegand S."/>
            <person name="Jogler M."/>
            <person name="Boedeker C."/>
            <person name="Pinto D."/>
            <person name="Vollmers J."/>
            <person name="Rivas-Marin E."/>
            <person name="Kohn T."/>
            <person name="Peeters S.H."/>
            <person name="Heuer A."/>
            <person name="Rast P."/>
            <person name="Oberbeckmann S."/>
            <person name="Bunk B."/>
            <person name="Jeske O."/>
            <person name="Meyerdierks A."/>
            <person name="Storesund J.E."/>
            <person name="Kallscheuer N."/>
            <person name="Luecker S."/>
            <person name="Lage O.M."/>
            <person name="Pohl T."/>
            <person name="Merkel B.J."/>
            <person name="Hornburger P."/>
            <person name="Mueller R.-W."/>
            <person name="Bruemmer F."/>
            <person name="Labrenz M."/>
            <person name="Spormann A.M."/>
            <person name="Op den Camp H."/>
            <person name="Overmann J."/>
            <person name="Amann R."/>
            <person name="Jetten M.S.M."/>
            <person name="Mascher T."/>
            <person name="Medema M.H."/>
            <person name="Devos D.P."/>
            <person name="Kaster A.-K."/>
            <person name="Ovreas L."/>
            <person name="Rohde M."/>
            <person name="Galperin M.Y."/>
            <person name="Jogler C."/>
        </authorList>
    </citation>
    <scope>NUCLEOTIDE SEQUENCE [LARGE SCALE GENOMIC DNA]</scope>
    <source>
        <strain evidence="1 2">DSM 8797</strain>
    </source>
</reference>
<name>A0ABX5YPG1_9PLAN</name>
<proteinExistence type="predicted"/>
<keyword evidence="2" id="KW-1185">Reference proteome</keyword>
<evidence type="ECO:0000313" key="2">
    <source>
        <dbReference type="Proteomes" id="UP000322887"/>
    </source>
</evidence>
<gene>
    <name evidence="1" type="ORF">GmarT_34030</name>
</gene>